<dbReference type="PROSITE" id="PS51892">
    <property type="entry name" value="SUBTILASE"/>
    <property type="match status" value="1"/>
</dbReference>
<feature type="active site" description="Charge relay system" evidence="5">
    <location>
        <position position="185"/>
    </location>
</feature>
<comment type="similarity">
    <text evidence="1 5">Belongs to the peptidase S8 family.</text>
</comment>
<evidence type="ECO:0000259" key="6">
    <source>
        <dbReference type="Pfam" id="PF00082"/>
    </source>
</evidence>
<proteinExistence type="inferred from homology"/>
<dbReference type="PANTHER" id="PTHR43806:SF66">
    <property type="entry name" value="SERIN ENDOPEPTIDASE"/>
    <property type="match status" value="1"/>
</dbReference>
<evidence type="ECO:0000256" key="4">
    <source>
        <dbReference type="ARBA" id="ARBA00022825"/>
    </source>
</evidence>
<evidence type="ECO:0000313" key="8">
    <source>
        <dbReference type="EMBL" id="MBS9525187.1"/>
    </source>
</evidence>
<feature type="active site" description="Charge relay system" evidence="5">
    <location>
        <position position="376"/>
    </location>
</feature>
<evidence type="ECO:0000256" key="5">
    <source>
        <dbReference type="PROSITE-ProRule" id="PRU01240"/>
    </source>
</evidence>
<dbReference type="PROSITE" id="PS00137">
    <property type="entry name" value="SUBTILASE_HIS"/>
    <property type="match status" value="1"/>
</dbReference>
<dbReference type="Pfam" id="PF00082">
    <property type="entry name" value="Peptidase_S8"/>
    <property type="match status" value="1"/>
</dbReference>
<dbReference type="RefSeq" id="WP_213946043.1">
    <property type="nucleotide sequence ID" value="NZ_JAHCMY010000009.1"/>
</dbReference>
<dbReference type="Pfam" id="PF05922">
    <property type="entry name" value="Inhibitor_I9"/>
    <property type="match status" value="1"/>
</dbReference>
<keyword evidence="2 5" id="KW-0645">Protease</keyword>
<dbReference type="PANTHER" id="PTHR43806">
    <property type="entry name" value="PEPTIDASE S8"/>
    <property type="match status" value="1"/>
</dbReference>
<dbReference type="PROSITE" id="PS00138">
    <property type="entry name" value="SUBTILASE_SER"/>
    <property type="match status" value="1"/>
</dbReference>
<dbReference type="CDD" id="cd04077">
    <property type="entry name" value="Peptidases_S8_PCSK9_ProteinaseK_like"/>
    <property type="match status" value="1"/>
</dbReference>
<feature type="active site" description="Charge relay system" evidence="5">
    <location>
        <position position="218"/>
    </location>
</feature>
<dbReference type="PRINTS" id="PR00723">
    <property type="entry name" value="SUBTILISIN"/>
</dbReference>
<keyword evidence="4 5" id="KW-0720">Serine protease</keyword>
<dbReference type="PROSITE" id="PS51257">
    <property type="entry name" value="PROKAR_LIPOPROTEIN"/>
    <property type="match status" value="1"/>
</dbReference>
<evidence type="ECO:0000256" key="3">
    <source>
        <dbReference type="ARBA" id="ARBA00022801"/>
    </source>
</evidence>
<dbReference type="SUPFAM" id="SSF54897">
    <property type="entry name" value="Protease propeptides/inhibitors"/>
    <property type="match status" value="1"/>
</dbReference>
<dbReference type="EMBL" id="JAHCMY010000009">
    <property type="protein sequence ID" value="MBS9525187.1"/>
    <property type="molecule type" value="Genomic_DNA"/>
</dbReference>
<dbReference type="InterPro" id="IPR000209">
    <property type="entry name" value="Peptidase_S8/S53_dom"/>
</dbReference>
<dbReference type="Gene3D" id="3.30.70.80">
    <property type="entry name" value="Peptidase S8 propeptide/proteinase inhibitor I9"/>
    <property type="match status" value="1"/>
</dbReference>
<sequence length="413" mass="43944">MVNFRVKAVVAFAIAGMIFSSCQNENMDDFASEAKVDETLIPGQYIVVLKETGLKTIQNWGARKDEDRNARLKGYDELQEALRKEVLEGFRLKPEQVDHVFGSALAGFSARLSPDELADLEKDDRVEFIEQDQIYYLEDFKMPNMFVNSILLQSGGSGQTTPWGITEIGGAVNASGLNRWAFVIDSGIQLNHPDLNVNSQYGRSFVSGYSSPTDQNGHGTHVAGTIAAIHNTIGVIGVAAGATVVPVRVFGPTGGSATSTIVSGIDYTTQVALANDVANLSLGGPASTALDNAVRNLAAKGVFCAIAAGNESQNANNVSPARATGTRLYTISAYDINGRFASFSNFGNPPIVVSAPGVNIYSTWIGSGYRAINGTSMATPHVAGILLANNGTVRWSGYVTNDPDGNPDRKARR</sequence>
<dbReference type="InterPro" id="IPR036852">
    <property type="entry name" value="Peptidase_S8/S53_dom_sf"/>
</dbReference>
<keyword evidence="9" id="KW-1185">Reference proteome</keyword>
<dbReference type="GO" id="GO:0005615">
    <property type="term" value="C:extracellular space"/>
    <property type="evidence" value="ECO:0007669"/>
    <property type="project" value="TreeGrafter"/>
</dbReference>
<gene>
    <name evidence="8" type="ORF">KI659_14295</name>
</gene>
<dbReference type="SUPFAM" id="SSF52743">
    <property type="entry name" value="Subtilisin-like"/>
    <property type="match status" value="1"/>
</dbReference>
<evidence type="ECO:0000256" key="1">
    <source>
        <dbReference type="ARBA" id="ARBA00011073"/>
    </source>
</evidence>
<accession>A0AAP2G244</accession>
<dbReference type="InterPro" id="IPR037045">
    <property type="entry name" value="S8pro/Inhibitor_I9_sf"/>
</dbReference>
<organism evidence="8 9">
    <name type="scientific">Litoribacter ruber</name>
    <dbReference type="NCBI Taxonomy" id="702568"/>
    <lineage>
        <taxon>Bacteria</taxon>
        <taxon>Pseudomonadati</taxon>
        <taxon>Bacteroidota</taxon>
        <taxon>Cytophagia</taxon>
        <taxon>Cytophagales</taxon>
        <taxon>Cyclobacteriaceae</taxon>
        <taxon>Litoribacter</taxon>
    </lineage>
</organism>
<reference evidence="8 9" key="1">
    <citation type="submission" date="2021-05" db="EMBL/GenBank/DDBJ databases">
        <authorList>
            <person name="Zhang Z.D."/>
            <person name="Osman G."/>
        </authorList>
    </citation>
    <scope>NUCLEOTIDE SEQUENCE [LARGE SCALE GENOMIC DNA]</scope>
    <source>
        <strain evidence="8 9">KCTC 32217</strain>
    </source>
</reference>
<name>A0AAP2G244_9BACT</name>
<dbReference type="Gene3D" id="3.40.50.200">
    <property type="entry name" value="Peptidase S8/S53 domain"/>
    <property type="match status" value="1"/>
</dbReference>
<evidence type="ECO:0000256" key="2">
    <source>
        <dbReference type="ARBA" id="ARBA00022670"/>
    </source>
</evidence>
<dbReference type="Proteomes" id="UP001319104">
    <property type="component" value="Unassembled WGS sequence"/>
</dbReference>
<dbReference type="InterPro" id="IPR034193">
    <property type="entry name" value="PCSK9_ProteinaseK-like"/>
</dbReference>
<protein>
    <submittedName>
        <fullName evidence="8">S8 family peptidase</fullName>
    </submittedName>
</protein>
<dbReference type="InterPro" id="IPR022398">
    <property type="entry name" value="Peptidase_S8_His-AS"/>
</dbReference>
<dbReference type="InterPro" id="IPR010259">
    <property type="entry name" value="S8pro/Inhibitor_I9"/>
</dbReference>
<dbReference type="InterPro" id="IPR015500">
    <property type="entry name" value="Peptidase_S8_subtilisin-rel"/>
</dbReference>
<dbReference type="AlphaFoldDB" id="A0AAP2G244"/>
<feature type="domain" description="Inhibitor I9" evidence="7">
    <location>
        <begin position="44"/>
        <end position="137"/>
    </location>
</feature>
<evidence type="ECO:0000313" key="9">
    <source>
        <dbReference type="Proteomes" id="UP001319104"/>
    </source>
</evidence>
<dbReference type="InterPro" id="IPR023828">
    <property type="entry name" value="Peptidase_S8_Ser-AS"/>
</dbReference>
<feature type="domain" description="Peptidase S8/S53" evidence="6">
    <location>
        <begin position="183"/>
        <end position="386"/>
    </location>
</feature>
<keyword evidence="3 5" id="KW-0378">Hydrolase</keyword>
<dbReference type="GO" id="GO:0006508">
    <property type="term" value="P:proteolysis"/>
    <property type="evidence" value="ECO:0007669"/>
    <property type="project" value="UniProtKB-KW"/>
</dbReference>
<dbReference type="GO" id="GO:0004252">
    <property type="term" value="F:serine-type endopeptidase activity"/>
    <property type="evidence" value="ECO:0007669"/>
    <property type="project" value="UniProtKB-UniRule"/>
</dbReference>
<comment type="caution">
    <text evidence="8">The sequence shown here is derived from an EMBL/GenBank/DDBJ whole genome shotgun (WGS) entry which is preliminary data.</text>
</comment>
<evidence type="ECO:0000259" key="7">
    <source>
        <dbReference type="Pfam" id="PF05922"/>
    </source>
</evidence>
<dbReference type="InterPro" id="IPR050131">
    <property type="entry name" value="Peptidase_S8_subtilisin-like"/>
</dbReference>